<dbReference type="KEGG" id="stir:DDW44_02690"/>
<keyword evidence="2" id="KW-0732">Signal</keyword>
<dbReference type="NCBIfam" id="NF041528">
    <property type="entry name" value="strep_LAETG"/>
    <property type="match status" value="1"/>
</dbReference>
<dbReference type="AlphaFoldDB" id="A0A2S1SN27"/>
<feature type="signal peptide" evidence="2">
    <location>
        <begin position="1"/>
        <end position="30"/>
    </location>
</feature>
<organism evidence="3 4">
    <name type="scientific">Streptomyces tirandamycinicus</name>
    <dbReference type="NCBI Taxonomy" id="2174846"/>
    <lineage>
        <taxon>Bacteria</taxon>
        <taxon>Bacillati</taxon>
        <taxon>Actinomycetota</taxon>
        <taxon>Actinomycetes</taxon>
        <taxon>Kitasatosporales</taxon>
        <taxon>Streptomycetaceae</taxon>
        <taxon>Streptomyces</taxon>
    </lineage>
</organism>
<dbReference type="EMBL" id="CP029188">
    <property type="protein sequence ID" value="AWI27808.1"/>
    <property type="molecule type" value="Genomic_DNA"/>
</dbReference>
<dbReference type="InterPro" id="IPR048202">
    <property type="entry name" value="SCO1860-like"/>
</dbReference>
<evidence type="ECO:0000256" key="2">
    <source>
        <dbReference type="SAM" id="SignalP"/>
    </source>
</evidence>
<evidence type="ECO:0000313" key="4">
    <source>
        <dbReference type="Proteomes" id="UP000244900"/>
    </source>
</evidence>
<keyword evidence="4" id="KW-1185">Reference proteome</keyword>
<dbReference type="NCBIfam" id="TIGR01167">
    <property type="entry name" value="LPXTG_anchor"/>
    <property type="match status" value="1"/>
</dbReference>
<feature type="region of interest" description="Disordered" evidence="1">
    <location>
        <begin position="237"/>
        <end position="276"/>
    </location>
</feature>
<accession>A0A2S1SN27</accession>
<protein>
    <recommendedName>
        <fullName evidence="5">Gram-positive cocci surface proteins LPxTG domain-containing protein</fullName>
    </recommendedName>
</protein>
<feature type="chain" id="PRO_5015758569" description="Gram-positive cocci surface proteins LPxTG domain-containing protein" evidence="2">
    <location>
        <begin position="31"/>
        <end position="306"/>
    </location>
</feature>
<sequence>MKSNTFRMPVRRATAVAAAAALAVGPVALAAPARATGGGDGRASAVVLRTGLDVSLLDKSVRVPLKASLNEVQAPASAERTALTVQLEGVDQGRPFSVLQAEVATAEATADRDGAAARAELAGARVHIPGLPLLPLVEVGQVTSEAVCEAGKKPVARADVPGSVTVLGRKTTLTAGGTTAVAVPGVGVVTLGLSRTATASGTAAATALELEVSVNPLKLNVAEVDGTLTLAEATCATPAGEPVAEPSVKTAPPDVRPQTGGEAAEPSDDLAATGGDTSTPWFAAGSVVLLAAGAAAVALSRRHAPH</sequence>
<name>A0A2S1SN27_9ACTN</name>
<evidence type="ECO:0000256" key="1">
    <source>
        <dbReference type="SAM" id="MobiDB-lite"/>
    </source>
</evidence>
<dbReference type="RefSeq" id="WP_108905413.1">
    <property type="nucleotide sequence ID" value="NZ_CP029188.1"/>
</dbReference>
<proteinExistence type="predicted"/>
<reference evidence="3 4" key="1">
    <citation type="submission" date="2018-05" db="EMBL/GenBank/DDBJ databases">
        <title>Complete genome sequence of sponge-derived Streptomyces sp. HNM0039.</title>
        <authorList>
            <person name="Huang X."/>
            <person name="Zhou S."/>
        </authorList>
    </citation>
    <scope>NUCLEOTIDE SEQUENCE [LARGE SCALE GENOMIC DNA]</scope>
    <source>
        <strain evidence="3 4">HNM0039</strain>
    </source>
</reference>
<dbReference type="NCBIfam" id="NF041527">
    <property type="entry name" value="SCO1860_LAETG"/>
    <property type="match status" value="1"/>
</dbReference>
<evidence type="ECO:0008006" key="5">
    <source>
        <dbReference type="Google" id="ProtNLM"/>
    </source>
</evidence>
<dbReference type="Proteomes" id="UP000244900">
    <property type="component" value="Chromosome"/>
</dbReference>
<dbReference type="OrthoDB" id="3853778at2"/>
<evidence type="ECO:0000313" key="3">
    <source>
        <dbReference type="EMBL" id="AWI27808.1"/>
    </source>
</evidence>
<gene>
    <name evidence="3" type="ORF">DDW44_02690</name>
</gene>